<feature type="transmembrane region" description="Helical" evidence="1">
    <location>
        <begin position="65"/>
        <end position="88"/>
    </location>
</feature>
<keyword evidence="1" id="KW-0812">Transmembrane</keyword>
<evidence type="ECO:0000256" key="1">
    <source>
        <dbReference type="SAM" id="Phobius"/>
    </source>
</evidence>
<dbReference type="Proteomes" id="UP000326570">
    <property type="component" value="Unassembled WGS sequence"/>
</dbReference>
<gene>
    <name evidence="2" type="ORF">F0P94_08610</name>
</gene>
<feature type="transmembrane region" description="Helical" evidence="1">
    <location>
        <begin position="7"/>
        <end position="26"/>
    </location>
</feature>
<evidence type="ECO:0000313" key="2">
    <source>
        <dbReference type="EMBL" id="KAA9338845.1"/>
    </source>
</evidence>
<dbReference type="AlphaFoldDB" id="A0A5N1IWF2"/>
<proteinExistence type="predicted"/>
<dbReference type="EMBL" id="VTWT01000004">
    <property type="protein sequence ID" value="KAA9338845.1"/>
    <property type="molecule type" value="Genomic_DNA"/>
</dbReference>
<organism evidence="2 3">
    <name type="scientific">Adhaeribacter soli</name>
    <dbReference type="NCBI Taxonomy" id="2607655"/>
    <lineage>
        <taxon>Bacteria</taxon>
        <taxon>Pseudomonadati</taxon>
        <taxon>Bacteroidota</taxon>
        <taxon>Cytophagia</taxon>
        <taxon>Cytophagales</taxon>
        <taxon>Hymenobacteraceae</taxon>
        <taxon>Adhaeribacter</taxon>
    </lineage>
</organism>
<feature type="transmembrane region" description="Helical" evidence="1">
    <location>
        <begin position="32"/>
        <end position="53"/>
    </location>
</feature>
<keyword evidence="1" id="KW-1133">Transmembrane helix</keyword>
<evidence type="ECO:0000313" key="3">
    <source>
        <dbReference type="Proteomes" id="UP000326570"/>
    </source>
</evidence>
<accession>A0A5N1IWF2</accession>
<name>A0A5N1IWF2_9BACT</name>
<comment type="caution">
    <text evidence="2">The sequence shown here is derived from an EMBL/GenBank/DDBJ whole genome shotgun (WGS) entry which is preliminary data.</text>
</comment>
<keyword evidence="3" id="KW-1185">Reference proteome</keyword>
<keyword evidence="1" id="KW-0472">Membrane</keyword>
<protein>
    <submittedName>
        <fullName evidence="2">Uncharacterized protein</fullName>
    </submittedName>
</protein>
<reference evidence="2 3" key="1">
    <citation type="submission" date="2019-09" db="EMBL/GenBank/DDBJ databases">
        <title>Genome sequence of Adhaeribacter sp. M2.</title>
        <authorList>
            <person name="Srinivasan S."/>
        </authorList>
    </citation>
    <scope>NUCLEOTIDE SEQUENCE [LARGE SCALE GENOMIC DNA]</scope>
    <source>
        <strain evidence="2 3">M2</strain>
    </source>
</reference>
<sequence length="94" mass="10273">MQNKRLYGILLTVALILSIPLIAMQFTNEVNWTLSDFIIMGILLTGTGLLCELAFRKIQKPTTRILIIGAILLALLLIWAELAVGIFGSPFAGS</sequence>